<dbReference type="InterPro" id="IPR002213">
    <property type="entry name" value="UDP_glucos_trans"/>
</dbReference>
<dbReference type="Gene3D" id="3.40.50.2000">
    <property type="entry name" value="Glycogen Phosphorylase B"/>
    <property type="match status" value="2"/>
</dbReference>
<protein>
    <submittedName>
        <fullName evidence="5">Glycosyltransferase</fullName>
    </submittedName>
</protein>
<evidence type="ECO:0000313" key="4">
    <source>
        <dbReference type="EMBL" id="MDI5962450.1"/>
    </source>
</evidence>
<accession>A0AA90K766</accession>
<proteinExistence type="inferred from homology"/>
<evidence type="ECO:0000256" key="1">
    <source>
        <dbReference type="ARBA" id="ARBA00009995"/>
    </source>
</evidence>
<dbReference type="RefSeq" id="WP_271313425.1">
    <property type="nucleotide sequence ID" value="NZ_JAAGKO020000006.1"/>
</dbReference>
<dbReference type="InterPro" id="IPR006326">
    <property type="entry name" value="UDPGT_MGT-like"/>
</dbReference>
<dbReference type="EMBL" id="JAAGKO020000006">
    <property type="protein sequence ID" value="MDI5962450.1"/>
    <property type="molecule type" value="Genomic_DNA"/>
</dbReference>
<comment type="similarity">
    <text evidence="1">Belongs to the UDP-glycosyltransferase family.</text>
</comment>
<evidence type="ECO:0000259" key="3">
    <source>
        <dbReference type="Pfam" id="PF06722"/>
    </source>
</evidence>
<gene>
    <name evidence="4" type="ORF">POF43_006940</name>
    <name evidence="5" type="ORF">POF50_001110</name>
</gene>
<dbReference type="GO" id="GO:0017000">
    <property type="term" value="P:antibiotic biosynthetic process"/>
    <property type="evidence" value="ECO:0007669"/>
    <property type="project" value="UniProtKB-ARBA"/>
</dbReference>
<dbReference type="PANTHER" id="PTHR48050">
    <property type="entry name" value="STEROL 3-BETA-GLUCOSYLTRANSFERASE"/>
    <property type="match status" value="1"/>
</dbReference>
<dbReference type="NCBIfam" id="TIGR01426">
    <property type="entry name" value="MGT"/>
    <property type="match status" value="1"/>
</dbReference>
<evidence type="ECO:0000256" key="2">
    <source>
        <dbReference type="ARBA" id="ARBA00022679"/>
    </source>
</evidence>
<keyword evidence="2" id="KW-0808">Transferase</keyword>
<dbReference type="GO" id="GO:0016758">
    <property type="term" value="F:hexosyltransferase activity"/>
    <property type="evidence" value="ECO:0007669"/>
    <property type="project" value="InterPro"/>
</dbReference>
<keyword evidence="6" id="KW-1185">Reference proteome</keyword>
<organism evidence="5">
    <name type="scientific">Streptantibioticus silvisoli</name>
    <dbReference type="NCBI Taxonomy" id="2705255"/>
    <lineage>
        <taxon>Bacteria</taxon>
        <taxon>Bacillati</taxon>
        <taxon>Actinomycetota</taxon>
        <taxon>Actinomycetes</taxon>
        <taxon>Kitasatosporales</taxon>
        <taxon>Streptomycetaceae</taxon>
        <taxon>Streptantibioticus</taxon>
    </lineage>
</organism>
<sequence length="402" mass="43832">MTTPAGHIAFFCIPSSGHFNPTVPMVSELVRRGHRVSYATTADFAPEVAAAGAEPVVCTSVLPSTQRGVPWPIGDTVAMSDLYLQEAIVSLPEQAAAFEADRPDLIVYDCLSFTAQVLARRWGIPSVRTLPTHEFGPDIWDEMEVLDLMLEEEPGWHVYRRAFREFLDAAGIELGIDEFIYRGHADRYLVTIPREFQKDADRIEDRFTFVGHCIDERRAGEQWERPADGRPLLLVSMGSALRVDPDFYRLCVEAFGGSRWQVVLVVGGKADPDAFGDVPPNFELHAFVPQLSVLSQASAFVTHGGMGGTLEGLYHGVPMVVLPQVFDAFGNAALLERLGVAVSFTVDDLTAHQLRDAVESLVADQAVAGRLAELRTAMRAGGGPAAAADVIEECLRNVVAAQ</sequence>
<dbReference type="Pfam" id="PF06722">
    <property type="entry name" value="EryCIII-like_C"/>
    <property type="match status" value="1"/>
</dbReference>
<evidence type="ECO:0000313" key="6">
    <source>
        <dbReference type="Proteomes" id="UP001156398"/>
    </source>
</evidence>
<dbReference type="GO" id="GO:0008194">
    <property type="term" value="F:UDP-glycosyltransferase activity"/>
    <property type="evidence" value="ECO:0007669"/>
    <property type="project" value="InterPro"/>
</dbReference>
<dbReference type="SUPFAM" id="SSF53756">
    <property type="entry name" value="UDP-Glycosyltransferase/glycogen phosphorylase"/>
    <property type="match status" value="1"/>
</dbReference>
<reference evidence="5 6" key="1">
    <citation type="submission" date="2023-05" db="EMBL/GenBank/DDBJ databases">
        <title>Streptantibioticus silvisoli sp. nov., acidotolerant actinomycetes 1 from pine litter.</title>
        <authorList>
            <person name="Swiecimska M."/>
            <person name="Golinska P."/>
            <person name="Sangal V."/>
            <person name="Wachnowicz B."/>
            <person name="Goodfellow M."/>
        </authorList>
    </citation>
    <scope>NUCLEOTIDE SEQUENCE</scope>
    <source>
        <strain evidence="5">SL13</strain>
        <strain evidence="4 6">SL54</strain>
    </source>
</reference>
<dbReference type="CDD" id="cd03784">
    <property type="entry name" value="GT1_Gtf-like"/>
    <property type="match status" value="1"/>
</dbReference>
<dbReference type="FunFam" id="3.40.50.2000:FF:000072">
    <property type="entry name" value="Glycosyl transferase"/>
    <property type="match status" value="1"/>
</dbReference>
<feature type="domain" description="Erythromycin biosynthesis protein CIII-like C-terminal" evidence="3">
    <location>
        <begin position="264"/>
        <end position="391"/>
    </location>
</feature>
<dbReference type="AlphaFoldDB" id="A0AA90K766"/>
<dbReference type="InterPro" id="IPR010610">
    <property type="entry name" value="EryCIII-like_C"/>
</dbReference>
<evidence type="ECO:0000313" key="5">
    <source>
        <dbReference type="EMBL" id="MDI5967962.1"/>
    </source>
</evidence>
<comment type="caution">
    <text evidence="5">The sequence shown here is derived from an EMBL/GenBank/DDBJ whole genome shotgun (WGS) entry which is preliminary data.</text>
</comment>
<name>A0AA90K766_9ACTN</name>
<dbReference type="Proteomes" id="UP001156398">
    <property type="component" value="Unassembled WGS sequence"/>
</dbReference>
<dbReference type="EMBL" id="JABXJJ020000001">
    <property type="protein sequence ID" value="MDI5967962.1"/>
    <property type="molecule type" value="Genomic_DNA"/>
</dbReference>
<dbReference type="InterPro" id="IPR050426">
    <property type="entry name" value="Glycosyltransferase_28"/>
</dbReference>
<dbReference type="PANTHER" id="PTHR48050:SF13">
    <property type="entry name" value="STEROL 3-BETA-GLUCOSYLTRANSFERASE UGT80A2"/>
    <property type="match status" value="1"/>
</dbReference>